<evidence type="ECO:0000256" key="1">
    <source>
        <dbReference type="ARBA" id="ARBA00008683"/>
    </source>
</evidence>
<evidence type="ECO:0000256" key="4">
    <source>
        <dbReference type="ARBA" id="ARBA00022825"/>
    </source>
</evidence>
<keyword evidence="3" id="KW-0378">Hydrolase</keyword>
<evidence type="ECO:0000313" key="6">
    <source>
        <dbReference type="EMBL" id="MBD3110472.1"/>
    </source>
</evidence>
<keyword evidence="2" id="KW-0645">Protease</keyword>
<protein>
    <submittedName>
        <fullName evidence="6">Signal peptide peptidase SppA</fullName>
    </submittedName>
</protein>
<dbReference type="InterPro" id="IPR001907">
    <property type="entry name" value="ClpP"/>
</dbReference>
<dbReference type="RefSeq" id="WP_191000008.1">
    <property type="nucleotide sequence ID" value="NZ_JACXSI010000070.1"/>
</dbReference>
<dbReference type="InterPro" id="IPR004635">
    <property type="entry name" value="Pept_S49_SppA"/>
</dbReference>
<dbReference type="AlphaFoldDB" id="A0A927D1F5"/>
<dbReference type="NCBIfam" id="TIGR00706">
    <property type="entry name" value="SppA_dom"/>
    <property type="match status" value="1"/>
</dbReference>
<evidence type="ECO:0000259" key="5">
    <source>
        <dbReference type="Pfam" id="PF01343"/>
    </source>
</evidence>
<evidence type="ECO:0000256" key="2">
    <source>
        <dbReference type="ARBA" id="ARBA00022670"/>
    </source>
</evidence>
<dbReference type="InterPro" id="IPR047272">
    <property type="entry name" value="S49_SppA_C"/>
</dbReference>
<accession>A0A927D1F5</accession>
<dbReference type="GO" id="GO:0004176">
    <property type="term" value="F:ATP-dependent peptidase activity"/>
    <property type="evidence" value="ECO:0007669"/>
    <property type="project" value="InterPro"/>
</dbReference>
<sequence length="338" mass="36870">MNGKRWAALIIAAALLFFSLIVNITTSALFSEEETDLFNELFATADESFIEEVVEEGSGSDKIAVLSVDGTILADSSSSLISSGGYDHESFLAQLDYAAEDDSVAGIVMYVNSPGGGVVESRQIYDKIQQIKKDTEKPIYVSMGGMAASGGYYISAPADKIFALEETWTGSLGVIMSSVNFTQLLENIGVESVTIKSGEYKDIMSSTRDMTEEEQQIMQTLNDNAFNRFVQVIAEGRGMTEAEVREIADGRIYDGIQAKQIGLVDDFGYLEDVTAAMKSDLGIENAQVVRYTSAPNFKFSQFFSATMQNLSGESSELSGLMQKLTQSNSPRLMYLYAE</sequence>
<dbReference type="InterPro" id="IPR002142">
    <property type="entry name" value="Peptidase_S49"/>
</dbReference>
<dbReference type="SUPFAM" id="SSF52096">
    <property type="entry name" value="ClpP/crotonase"/>
    <property type="match status" value="1"/>
</dbReference>
<evidence type="ECO:0000256" key="3">
    <source>
        <dbReference type="ARBA" id="ARBA00022801"/>
    </source>
</evidence>
<name>A0A927D1F5_9BACI</name>
<dbReference type="Gene3D" id="3.90.226.10">
    <property type="entry name" value="2-enoyl-CoA Hydratase, Chain A, domain 1"/>
    <property type="match status" value="2"/>
</dbReference>
<comment type="caution">
    <text evidence="6">The sequence shown here is derived from an EMBL/GenBank/DDBJ whole genome shotgun (WGS) entry which is preliminary data.</text>
</comment>
<dbReference type="GO" id="GO:0006508">
    <property type="term" value="P:proteolysis"/>
    <property type="evidence" value="ECO:0007669"/>
    <property type="project" value="UniProtKB-KW"/>
</dbReference>
<dbReference type="GO" id="GO:0004252">
    <property type="term" value="F:serine-type endopeptidase activity"/>
    <property type="evidence" value="ECO:0007669"/>
    <property type="project" value="InterPro"/>
</dbReference>
<dbReference type="EMBL" id="JACXSI010000070">
    <property type="protein sequence ID" value="MBD3110472.1"/>
    <property type="molecule type" value="Genomic_DNA"/>
</dbReference>
<feature type="domain" description="Peptidase S49" evidence="5">
    <location>
        <begin position="132"/>
        <end position="282"/>
    </location>
</feature>
<organism evidence="6 7">
    <name type="scientific">Peribacillus faecalis</name>
    <dbReference type="NCBI Taxonomy" id="2772559"/>
    <lineage>
        <taxon>Bacteria</taxon>
        <taxon>Bacillati</taxon>
        <taxon>Bacillota</taxon>
        <taxon>Bacilli</taxon>
        <taxon>Bacillales</taxon>
        <taxon>Bacillaceae</taxon>
        <taxon>Peribacillus</taxon>
    </lineage>
</organism>
<evidence type="ECO:0000313" key="7">
    <source>
        <dbReference type="Proteomes" id="UP000602076"/>
    </source>
</evidence>
<dbReference type="Pfam" id="PF01343">
    <property type="entry name" value="Peptidase_S49"/>
    <property type="match status" value="1"/>
</dbReference>
<dbReference type="Proteomes" id="UP000602076">
    <property type="component" value="Unassembled WGS sequence"/>
</dbReference>
<gene>
    <name evidence="6" type="primary">sppA</name>
    <name evidence="6" type="ORF">IEO70_19275</name>
</gene>
<dbReference type="InterPro" id="IPR029045">
    <property type="entry name" value="ClpP/crotonase-like_dom_sf"/>
</dbReference>
<proteinExistence type="inferred from homology"/>
<keyword evidence="7" id="KW-1185">Reference proteome</keyword>
<dbReference type="PRINTS" id="PR00127">
    <property type="entry name" value="CLPPROTEASEP"/>
</dbReference>
<dbReference type="PANTHER" id="PTHR42987:SF7">
    <property type="entry name" value="SIGNAL PEPTIDE PEPTIDASE SPPA-RELATED"/>
    <property type="match status" value="1"/>
</dbReference>
<dbReference type="PANTHER" id="PTHR42987">
    <property type="entry name" value="PEPTIDASE S49"/>
    <property type="match status" value="1"/>
</dbReference>
<keyword evidence="4" id="KW-0720">Serine protease</keyword>
<comment type="similarity">
    <text evidence="1">Belongs to the peptidase S49 family.</text>
</comment>
<dbReference type="CDD" id="cd07023">
    <property type="entry name" value="S49_Sppa_N_C"/>
    <property type="match status" value="1"/>
</dbReference>
<reference evidence="6" key="1">
    <citation type="submission" date="2020-09" db="EMBL/GenBank/DDBJ databases">
        <title>Bacillus faecalis sp. nov., a moderately halophilic bacterium isolated from cow faeces.</title>
        <authorList>
            <person name="Jiang L."/>
            <person name="Lee J."/>
        </authorList>
    </citation>
    <scope>NUCLEOTIDE SEQUENCE</scope>
    <source>
        <strain evidence="6">AGMB 02131</strain>
    </source>
</reference>